<keyword evidence="7" id="KW-0675">Receptor</keyword>
<evidence type="ECO:0000256" key="7">
    <source>
        <dbReference type="ARBA" id="ARBA00023170"/>
    </source>
</evidence>
<evidence type="ECO:0000259" key="12">
    <source>
        <dbReference type="SMART" id="SM00079"/>
    </source>
</evidence>
<evidence type="ECO:0000256" key="1">
    <source>
        <dbReference type="ARBA" id="ARBA00004141"/>
    </source>
</evidence>
<reference evidence="13" key="1">
    <citation type="submission" date="2018-06" db="EMBL/GenBank/DDBJ databases">
        <authorList>
            <person name="Ashton P.M."/>
            <person name="Dallman T."/>
            <person name="Nair S."/>
            <person name="De Pinna E."/>
            <person name="Peters T."/>
            <person name="Grant K."/>
        </authorList>
    </citation>
    <scope>NUCLEOTIDE SEQUENCE</scope>
    <source>
        <strain evidence="13">430336</strain>
    </source>
</reference>
<comment type="subcellular location">
    <subcellularLocation>
        <location evidence="1">Membrane</location>
        <topology evidence="1">Multi-pass membrane protein</topology>
    </subcellularLocation>
</comment>
<keyword evidence="3 10" id="KW-0812">Transmembrane</keyword>
<feature type="domain" description="Ionotropic glutamate receptor C-terminal" evidence="12">
    <location>
        <begin position="30"/>
        <end position="354"/>
    </location>
</feature>
<accession>A0A5J0SGH5</accession>
<dbReference type="SMART" id="SM00062">
    <property type="entry name" value="PBPb"/>
    <property type="match status" value="1"/>
</dbReference>
<dbReference type="AlphaFoldDB" id="A0A5J0SGH5"/>
<evidence type="ECO:0000259" key="11">
    <source>
        <dbReference type="SMART" id="SM00062"/>
    </source>
</evidence>
<dbReference type="Pfam" id="PF00497">
    <property type="entry name" value="SBP_bac_3"/>
    <property type="match status" value="1"/>
</dbReference>
<gene>
    <name evidence="13" type="ORF">DM035_24320</name>
</gene>
<dbReference type="InterPro" id="IPR015683">
    <property type="entry name" value="Ionotropic_Glu_rcpt"/>
</dbReference>
<feature type="transmembrane region" description="Helical" evidence="10">
    <location>
        <begin position="197"/>
        <end position="221"/>
    </location>
</feature>
<evidence type="ECO:0000256" key="8">
    <source>
        <dbReference type="ARBA" id="ARBA00023180"/>
    </source>
</evidence>
<organism evidence="13">
    <name type="scientific">Salmonella enterica subsp. enterica serovar Kottbus</name>
    <dbReference type="NCBI Taxonomy" id="224727"/>
    <lineage>
        <taxon>Bacteria</taxon>
        <taxon>Pseudomonadati</taxon>
        <taxon>Pseudomonadota</taxon>
        <taxon>Gammaproteobacteria</taxon>
        <taxon>Enterobacterales</taxon>
        <taxon>Enterobacteriaceae</taxon>
        <taxon>Salmonella</taxon>
    </lineage>
</organism>
<evidence type="ECO:0000313" key="13">
    <source>
        <dbReference type="EMBL" id="EBQ9797253.1"/>
    </source>
</evidence>
<protein>
    <submittedName>
        <fullName evidence="13">ABC transporter substrate-binding protein</fullName>
    </submittedName>
</protein>
<proteinExistence type="predicted"/>
<evidence type="ECO:0000256" key="4">
    <source>
        <dbReference type="ARBA" id="ARBA00022989"/>
    </source>
</evidence>
<dbReference type="SMART" id="SM00079">
    <property type="entry name" value="PBPe"/>
    <property type="match status" value="1"/>
</dbReference>
<dbReference type="Pfam" id="PF00060">
    <property type="entry name" value="Lig_chan"/>
    <property type="match status" value="1"/>
</dbReference>
<dbReference type="SUPFAM" id="SSF81324">
    <property type="entry name" value="Voltage-gated potassium channels"/>
    <property type="match status" value="1"/>
</dbReference>
<keyword evidence="4 10" id="KW-1133">Transmembrane helix</keyword>
<keyword evidence="9" id="KW-0407">Ion channel</keyword>
<dbReference type="Gene3D" id="1.10.287.70">
    <property type="match status" value="1"/>
</dbReference>
<evidence type="ECO:0000256" key="9">
    <source>
        <dbReference type="ARBA" id="ARBA00023303"/>
    </source>
</evidence>
<evidence type="ECO:0000256" key="5">
    <source>
        <dbReference type="ARBA" id="ARBA00023065"/>
    </source>
</evidence>
<feature type="domain" description="Solute-binding protein family 3/N-terminal" evidence="11">
    <location>
        <begin position="30"/>
        <end position="355"/>
    </location>
</feature>
<dbReference type="Gene3D" id="3.40.190.10">
    <property type="entry name" value="Periplasmic binding protein-like II"/>
    <property type="match status" value="2"/>
</dbReference>
<name>A0A5J0SGH5_SALET</name>
<feature type="transmembrane region" description="Helical" evidence="10">
    <location>
        <begin position="143"/>
        <end position="161"/>
    </location>
</feature>
<comment type="caution">
    <text evidence="13">The sequence shown here is derived from an EMBL/GenBank/DDBJ whole genome shotgun (WGS) entry which is preliminary data.</text>
</comment>
<sequence>MVCIMIKTFIILLIIFSVPDMTFASEQGNTVKVGFYKSQPFVMNESNQLTGLAIDLWQGYASKTGLKTHFIEYPTIDTLLSATRNGTIDVAVSNITLTEERAHHLAFSFPWYDSGLRIMVKTGQKAPFKEFISELTDDGHIKVYLLIVAAIIAGTFILTVLDRKLDVSFPRSWFAGLAESFYHVMSIVTTGKTTHKLLFGSVGKIIAGIWMVCGVTVIAYITSSITSTMTTSKLQSVVHSISDLSDKKIGVRTGSEAEKYLKSKGMNTKPFANLTEAVSALNNGDISAVIADSPSLEYYVKTNPYSGVKIVGSIFHPEKFGFALPLNSKFTHKLTTYLIGLHENGELHNLQKRYF</sequence>
<keyword evidence="5" id="KW-0406">Ion transport</keyword>
<dbReference type="SUPFAM" id="SSF53850">
    <property type="entry name" value="Periplasmic binding protein-like II"/>
    <property type="match status" value="1"/>
</dbReference>
<keyword evidence="2" id="KW-0813">Transport</keyword>
<evidence type="ECO:0000256" key="2">
    <source>
        <dbReference type="ARBA" id="ARBA00022448"/>
    </source>
</evidence>
<dbReference type="PANTHER" id="PTHR18966">
    <property type="entry name" value="IONOTROPIC GLUTAMATE RECEPTOR"/>
    <property type="match status" value="1"/>
</dbReference>
<keyword evidence="8" id="KW-0325">Glycoprotein</keyword>
<dbReference type="GO" id="GO:0016020">
    <property type="term" value="C:membrane"/>
    <property type="evidence" value="ECO:0007669"/>
    <property type="project" value="UniProtKB-SubCell"/>
</dbReference>
<dbReference type="InterPro" id="IPR001320">
    <property type="entry name" value="Iontro_rcpt_C"/>
</dbReference>
<keyword evidence="6 10" id="KW-0472">Membrane</keyword>
<dbReference type="InterPro" id="IPR001638">
    <property type="entry name" value="Solute-binding_3/MltF_N"/>
</dbReference>
<evidence type="ECO:0000256" key="3">
    <source>
        <dbReference type="ARBA" id="ARBA00022692"/>
    </source>
</evidence>
<evidence type="ECO:0000256" key="10">
    <source>
        <dbReference type="SAM" id="Phobius"/>
    </source>
</evidence>
<evidence type="ECO:0000256" key="6">
    <source>
        <dbReference type="ARBA" id="ARBA00023136"/>
    </source>
</evidence>
<dbReference type="EMBL" id="AAGQTM010000040">
    <property type="protein sequence ID" value="EBQ9797253.1"/>
    <property type="molecule type" value="Genomic_DNA"/>
</dbReference>
<dbReference type="GO" id="GO:0015276">
    <property type="term" value="F:ligand-gated monoatomic ion channel activity"/>
    <property type="evidence" value="ECO:0007669"/>
    <property type="project" value="InterPro"/>
</dbReference>